<name>A0A9P6K453_9FUNG</name>
<protein>
    <submittedName>
        <fullName evidence="3">Uncharacterized protein</fullName>
    </submittedName>
</protein>
<comment type="caution">
    <text evidence="3">The sequence shown here is derived from an EMBL/GenBank/DDBJ whole genome shotgun (WGS) entry which is preliminary data.</text>
</comment>
<accession>A0A9P6K453</accession>
<gene>
    <name evidence="3" type="ORF">EC957_010909</name>
</gene>
<keyword evidence="4" id="KW-1185">Reference proteome</keyword>
<evidence type="ECO:0000256" key="1">
    <source>
        <dbReference type="SAM" id="MobiDB-lite"/>
    </source>
</evidence>
<feature type="chain" id="PRO_5040105808" evidence="2">
    <location>
        <begin position="21"/>
        <end position="215"/>
    </location>
</feature>
<evidence type="ECO:0000313" key="3">
    <source>
        <dbReference type="EMBL" id="KAF9545493.1"/>
    </source>
</evidence>
<dbReference type="EMBL" id="JAAAXW010000071">
    <property type="protein sequence ID" value="KAF9545493.1"/>
    <property type="molecule type" value="Genomic_DNA"/>
</dbReference>
<keyword evidence="2" id="KW-0732">Signal</keyword>
<feature type="region of interest" description="Disordered" evidence="1">
    <location>
        <begin position="27"/>
        <end position="49"/>
    </location>
</feature>
<dbReference type="AlphaFoldDB" id="A0A9P6K453"/>
<feature type="region of interest" description="Disordered" evidence="1">
    <location>
        <begin position="65"/>
        <end position="86"/>
    </location>
</feature>
<evidence type="ECO:0000313" key="4">
    <source>
        <dbReference type="Proteomes" id="UP000723463"/>
    </source>
</evidence>
<evidence type="ECO:0000256" key="2">
    <source>
        <dbReference type="SAM" id="SignalP"/>
    </source>
</evidence>
<feature type="signal peptide" evidence="2">
    <location>
        <begin position="1"/>
        <end position="20"/>
    </location>
</feature>
<sequence>MKISLSIAALVLAVASVATAAPATVLGRAPSSNSTASGEGKEGAPSAPPGVVKILKQIGWLSSNYKSPESGSSPSSNTSHNGGAAMNSTHTLHKRAECNSLDFYWFRRHPANMTPDQQDWSAQNAFTLKVSPNKYQGEIPPDFTEGVYPSYREIRLSKDQQWRVAFDKNYKTGTVIMSAKKQDRVYYLPNFKHFVDEEDGHIIVTNYVWDCMIWT</sequence>
<proteinExistence type="predicted"/>
<feature type="compositionally biased region" description="Low complexity" evidence="1">
    <location>
        <begin position="65"/>
        <end position="83"/>
    </location>
</feature>
<reference evidence="3" key="1">
    <citation type="journal article" date="2020" name="Fungal Divers.">
        <title>Resolving the Mortierellaceae phylogeny through synthesis of multi-gene phylogenetics and phylogenomics.</title>
        <authorList>
            <person name="Vandepol N."/>
            <person name="Liber J."/>
            <person name="Desiro A."/>
            <person name="Na H."/>
            <person name="Kennedy M."/>
            <person name="Barry K."/>
            <person name="Grigoriev I.V."/>
            <person name="Miller A.N."/>
            <person name="O'Donnell K."/>
            <person name="Stajich J.E."/>
            <person name="Bonito G."/>
        </authorList>
    </citation>
    <scope>NUCLEOTIDE SEQUENCE</scope>
    <source>
        <strain evidence="3">NRRL 2591</strain>
    </source>
</reference>
<dbReference type="Proteomes" id="UP000723463">
    <property type="component" value="Unassembled WGS sequence"/>
</dbReference>
<organism evidence="3 4">
    <name type="scientific">Mortierella hygrophila</name>
    <dbReference type="NCBI Taxonomy" id="979708"/>
    <lineage>
        <taxon>Eukaryota</taxon>
        <taxon>Fungi</taxon>
        <taxon>Fungi incertae sedis</taxon>
        <taxon>Mucoromycota</taxon>
        <taxon>Mortierellomycotina</taxon>
        <taxon>Mortierellomycetes</taxon>
        <taxon>Mortierellales</taxon>
        <taxon>Mortierellaceae</taxon>
        <taxon>Mortierella</taxon>
    </lineage>
</organism>